<evidence type="ECO:0000313" key="6">
    <source>
        <dbReference type="Proteomes" id="UP000286434"/>
    </source>
</evidence>
<dbReference type="AlphaFoldDB" id="A0A178TBB4"/>
<organism evidence="3 5">
    <name type="scientific">Anoxybacillus flavithermus</name>
    <dbReference type="NCBI Taxonomy" id="33934"/>
    <lineage>
        <taxon>Bacteria</taxon>
        <taxon>Bacillati</taxon>
        <taxon>Bacillota</taxon>
        <taxon>Bacilli</taxon>
        <taxon>Bacillales</taxon>
        <taxon>Anoxybacillaceae</taxon>
        <taxon>Anoxybacillus</taxon>
    </lineage>
</organism>
<keyword evidence="2" id="KW-0472">Membrane</keyword>
<feature type="compositionally biased region" description="Basic and acidic residues" evidence="1">
    <location>
        <begin position="90"/>
        <end position="116"/>
    </location>
</feature>
<dbReference type="OrthoDB" id="2697532at2"/>
<dbReference type="RefSeq" id="WP_004888997.1">
    <property type="nucleotide sequence ID" value="NZ_CP021838.1"/>
</dbReference>
<feature type="region of interest" description="Disordered" evidence="1">
    <location>
        <begin position="61"/>
        <end position="116"/>
    </location>
</feature>
<name>A0A178TBB4_9BACL</name>
<dbReference type="Proteomes" id="UP000286434">
    <property type="component" value="Unassembled WGS sequence"/>
</dbReference>
<sequence>MAKNSSFLLGTIVGGIAGAATALFLSSERGKQLLTESAQHGKQLLNDLKESNINEWRKSEEKEELIKSEQEKSHSVSSIPIPLPSSDVEQLLKETEEAVNDVEKHLNKGMDTHGEN</sequence>
<proteinExistence type="predicted"/>
<keyword evidence="2" id="KW-0812">Transmembrane</keyword>
<evidence type="ECO:0000313" key="3">
    <source>
        <dbReference type="EMBL" id="OAO78659.1"/>
    </source>
</evidence>
<evidence type="ECO:0000256" key="2">
    <source>
        <dbReference type="SAM" id="Phobius"/>
    </source>
</evidence>
<keyword evidence="5" id="KW-1185">Reference proteome</keyword>
<keyword evidence="2" id="KW-1133">Transmembrane helix</keyword>
<evidence type="ECO:0000313" key="5">
    <source>
        <dbReference type="Proteomes" id="UP000078336"/>
    </source>
</evidence>
<dbReference type="PATRIC" id="fig|33934.6.peg.283"/>
<reference evidence="4 6" key="2">
    <citation type="submission" date="2019-01" db="EMBL/GenBank/DDBJ databases">
        <title>Anoxybacillus flavithermus in powdered infant formula.</title>
        <authorList>
            <person name="Rhee M.S."/>
            <person name="Choi I.-G."/>
            <person name="Cho T.J."/>
            <person name="Park B."/>
        </authorList>
    </citation>
    <scope>NUCLEOTIDE SEQUENCE [LARGE SCALE GENOMIC DNA]</scope>
    <source>
        <strain evidence="4 6">FHS-PPAM212</strain>
    </source>
</reference>
<feature type="compositionally biased region" description="Low complexity" evidence="1">
    <location>
        <begin position="75"/>
        <end position="86"/>
    </location>
</feature>
<gene>
    <name evidence="4" type="ORF">EA138_04945</name>
    <name evidence="3" type="ORF">TAF16_1735</name>
</gene>
<evidence type="ECO:0000256" key="1">
    <source>
        <dbReference type="SAM" id="MobiDB-lite"/>
    </source>
</evidence>
<feature type="compositionally biased region" description="Basic and acidic residues" evidence="1">
    <location>
        <begin position="61"/>
        <end position="74"/>
    </location>
</feature>
<dbReference type="EMBL" id="LUCQ01000103">
    <property type="protein sequence ID" value="OAO78659.1"/>
    <property type="molecule type" value="Genomic_DNA"/>
</dbReference>
<feature type="transmembrane region" description="Helical" evidence="2">
    <location>
        <begin position="6"/>
        <end position="25"/>
    </location>
</feature>
<accession>A0A178TBB4</accession>
<reference evidence="3 5" key="1">
    <citation type="submission" date="2016-03" db="EMBL/GenBank/DDBJ databases">
        <title>Spore heat resistance.</title>
        <authorList>
            <person name="Boekhorst J."/>
            <person name="Berendsen E.M."/>
            <person name="Wells-Bennik M.H."/>
            <person name="Kuipers O.P."/>
        </authorList>
    </citation>
    <scope>NUCLEOTIDE SEQUENCE [LARGE SCALE GENOMIC DNA]</scope>
    <source>
        <strain evidence="3 5">AF16</strain>
    </source>
</reference>
<protein>
    <submittedName>
        <fullName evidence="4">YtxH domain-containing protein</fullName>
    </submittedName>
</protein>
<dbReference type="Proteomes" id="UP000078336">
    <property type="component" value="Unassembled WGS sequence"/>
</dbReference>
<comment type="caution">
    <text evidence="3">The sequence shown here is derived from an EMBL/GenBank/DDBJ whole genome shotgun (WGS) entry which is preliminary data.</text>
</comment>
<evidence type="ECO:0000313" key="4">
    <source>
        <dbReference type="EMBL" id="RWU14557.1"/>
    </source>
</evidence>
<dbReference type="EMBL" id="SBBW01000012">
    <property type="protein sequence ID" value="RWU14557.1"/>
    <property type="molecule type" value="Genomic_DNA"/>
</dbReference>